<keyword evidence="3" id="KW-0805">Transcription regulation</keyword>
<dbReference type="Pfam" id="PF16415">
    <property type="entry name" value="CNOT1_CAF1_bind"/>
    <property type="match status" value="1"/>
</dbReference>
<dbReference type="Pfam" id="PF16417">
    <property type="entry name" value="CNOT1_TTP_bind"/>
    <property type="match status" value="1"/>
</dbReference>
<reference evidence="12" key="1">
    <citation type="journal article" date="2023" name="G3 (Bethesda)">
        <title>Whole genome assemblies of Zophobas morio and Tenebrio molitor.</title>
        <authorList>
            <person name="Kaur S."/>
            <person name="Stinson S.A."/>
            <person name="diCenzo G.C."/>
        </authorList>
    </citation>
    <scope>NUCLEOTIDE SEQUENCE</scope>
    <source>
        <strain evidence="12">QUZm001</strain>
    </source>
</reference>
<evidence type="ECO:0000313" key="13">
    <source>
        <dbReference type="Proteomes" id="UP001168821"/>
    </source>
</evidence>
<comment type="similarity">
    <text evidence="6">Belongs to the CNOT1 family.</text>
</comment>
<dbReference type="FunFam" id="1.25.40.180:FF:000012">
    <property type="entry name" value="Ccr4-Not transcription complex subunit"/>
    <property type="match status" value="1"/>
</dbReference>
<evidence type="ECO:0000313" key="12">
    <source>
        <dbReference type="EMBL" id="KAJ3620917.1"/>
    </source>
</evidence>
<dbReference type="Proteomes" id="UP001168821">
    <property type="component" value="Unassembled WGS sequence"/>
</dbReference>
<name>A0AA38HIQ9_9CUCU</name>
<evidence type="ECO:0000256" key="3">
    <source>
        <dbReference type="ARBA" id="ARBA00023015"/>
    </source>
</evidence>
<feature type="domain" description="CCR4-Not complex component Not1 C-terminal" evidence="8">
    <location>
        <begin position="1081"/>
        <end position="1444"/>
    </location>
</feature>
<evidence type="ECO:0000256" key="6">
    <source>
        <dbReference type="ARBA" id="ARBA00025717"/>
    </source>
</evidence>
<dbReference type="Pfam" id="PF04054">
    <property type="entry name" value="Not1"/>
    <property type="match status" value="1"/>
</dbReference>
<keyword evidence="4" id="KW-0804">Transcription</keyword>
<feature type="domain" description="CCR4-NOT transcription complex subunit 1" evidence="9">
    <location>
        <begin position="406"/>
        <end position="552"/>
    </location>
</feature>
<dbReference type="InterPro" id="IPR007196">
    <property type="entry name" value="CCR4-Not_Not1_C"/>
</dbReference>
<evidence type="ECO:0000256" key="1">
    <source>
        <dbReference type="ARBA" id="ARBA00004123"/>
    </source>
</evidence>
<evidence type="ECO:0000256" key="4">
    <source>
        <dbReference type="ARBA" id="ARBA00023163"/>
    </source>
</evidence>
<dbReference type="Pfam" id="PF12842">
    <property type="entry name" value="DUF3819"/>
    <property type="match status" value="1"/>
</dbReference>
<evidence type="ECO:0000259" key="9">
    <source>
        <dbReference type="Pfam" id="PF12842"/>
    </source>
</evidence>
<dbReference type="Gene3D" id="1.25.40.790">
    <property type="match status" value="1"/>
</dbReference>
<comment type="caution">
    <text evidence="12">The sequence shown here is derived from an EMBL/GenBank/DDBJ whole genome shotgun (WGS) entry which is preliminary data.</text>
</comment>
<dbReference type="InterPro" id="IPR038535">
    <property type="entry name" value="CNOT1_TTP_bind_sf"/>
</dbReference>
<dbReference type="InterPro" id="IPR032191">
    <property type="entry name" value="CNOT1_CAF1_bind"/>
</dbReference>
<organism evidence="12 13">
    <name type="scientific">Zophobas morio</name>
    <dbReference type="NCBI Taxonomy" id="2755281"/>
    <lineage>
        <taxon>Eukaryota</taxon>
        <taxon>Metazoa</taxon>
        <taxon>Ecdysozoa</taxon>
        <taxon>Arthropoda</taxon>
        <taxon>Hexapoda</taxon>
        <taxon>Insecta</taxon>
        <taxon>Pterygota</taxon>
        <taxon>Neoptera</taxon>
        <taxon>Endopterygota</taxon>
        <taxon>Coleoptera</taxon>
        <taxon>Polyphaga</taxon>
        <taxon>Cucujiformia</taxon>
        <taxon>Tenebrionidae</taxon>
        <taxon>Zophobas</taxon>
    </lineage>
</organism>
<keyword evidence="13" id="KW-1185">Reference proteome</keyword>
<evidence type="ECO:0000259" key="8">
    <source>
        <dbReference type="Pfam" id="PF04054"/>
    </source>
</evidence>
<evidence type="ECO:0000256" key="5">
    <source>
        <dbReference type="ARBA" id="ARBA00023242"/>
    </source>
</evidence>
<dbReference type="InterPro" id="IPR032193">
    <property type="entry name" value="CNOT1_TTP_bind"/>
</dbReference>
<gene>
    <name evidence="12" type="ORF">Zmor_008651</name>
</gene>
<dbReference type="CDD" id="cd20710">
    <property type="entry name" value="NOT1_connector"/>
    <property type="match status" value="1"/>
</dbReference>
<comment type="subcellular location">
    <subcellularLocation>
        <location evidence="1">Nucleus</location>
    </subcellularLocation>
</comment>
<feature type="domain" description="CCR4-NOT transcription complex subunit 1 CAF1-binding" evidence="10">
    <location>
        <begin position="138"/>
        <end position="354"/>
    </location>
</feature>
<proteinExistence type="inferred from homology"/>
<keyword evidence="2" id="KW-0678">Repressor</keyword>
<dbReference type="Gene3D" id="1.25.40.840">
    <property type="entry name" value="CCR4-NOT transcription complex subunit 1 TTP binding domain"/>
    <property type="match status" value="1"/>
</dbReference>
<evidence type="ECO:0008006" key="14">
    <source>
        <dbReference type="Google" id="ProtNLM"/>
    </source>
</evidence>
<dbReference type="PANTHER" id="PTHR13162:SF8">
    <property type="entry name" value="CCR4-NOT TRANSCRIPTION COMPLEX SUBUNIT 1"/>
    <property type="match status" value="1"/>
</dbReference>
<dbReference type="GO" id="GO:0030015">
    <property type="term" value="C:CCR4-NOT core complex"/>
    <property type="evidence" value="ECO:0007669"/>
    <property type="project" value="InterPro"/>
</dbReference>
<dbReference type="InterPro" id="IPR024557">
    <property type="entry name" value="CNOT1_dom_4"/>
</dbReference>
<evidence type="ECO:0000256" key="7">
    <source>
        <dbReference type="SAM" id="MobiDB-lite"/>
    </source>
</evidence>
<feature type="region of interest" description="Disordered" evidence="7">
    <location>
        <begin position="1459"/>
        <end position="1483"/>
    </location>
</feature>
<accession>A0AA38HIQ9</accession>
<dbReference type="GO" id="GO:0000289">
    <property type="term" value="P:nuclear-transcribed mRNA poly(A) tail shortening"/>
    <property type="evidence" value="ECO:0007669"/>
    <property type="project" value="UniProtKB-ARBA"/>
</dbReference>
<keyword evidence="5" id="KW-0539">Nucleus</keyword>
<feature type="domain" description="CCR4-NOT transcription complex subunit 1 TTP binding" evidence="11">
    <location>
        <begin position="2"/>
        <end position="106"/>
    </location>
</feature>
<dbReference type="GO" id="GO:0017148">
    <property type="term" value="P:negative regulation of translation"/>
    <property type="evidence" value="ECO:0007669"/>
    <property type="project" value="InterPro"/>
</dbReference>
<feature type="region of interest" description="Disordered" evidence="7">
    <location>
        <begin position="351"/>
        <end position="375"/>
    </location>
</feature>
<feature type="compositionally biased region" description="Polar residues" evidence="7">
    <location>
        <begin position="1459"/>
        <end position="1470"/>
    </location>
</feature>
<dbReference type="GO" id="GO:0005634">
    <property type="term" value="C:nucleus"/>
    <property type="evidence" value="ECO:0007669"/>
    <property type="project" value="UniProtKB-SubCell"/>
</dbReference>
<dbReference type="InterPro" id="IPR040398">
    <property type="entry name" value="Not1"/>
</dbReference>
<dbReference type="Gene3D" id="1.25.40.180">
    <property type="match status" value="1"/>
</dbReference>
<sequence>MDRDVYACMIRDLFDEYKYFENYPEKELTLTAVLLGQLIHQQMLPNRKDFLLALRFIVNSIRKKPEFFLFKFGVTAFDQFRMRMLEFPREFPPQFAQCLLETASFVTLFPQFAASCRQFLIQVSQLPSERFKVDKSGVQVVDNVHFIFNNVSRDNVLEKVKDLQSAVAPAYSLWLAQYLVTRRASLEPNIHEIYITVVDAVGFPNFYRMVVDQTYENIKVLLASSKISTSSSERALLKHLGTWLGLITLARNKPILYRNLALKELILDGYIHNALIYILPFVTKVLEAGSKGKVFVPPNPWLMAILRLLKELHLLQDTKLNYKFEIEVLCRALKIDINDIEPSNLLKELEPQKEPSVHSLGDALGREKPESSPATGLGDLFPLHWVISIDPVVDPECKIFLQDVQAVKQSVQAAVERATQDVSPMLERAVFCCSAVAKELILKDFAMESDESKMRTAAQSLARGLGASFSMATCKEALRLSLSNWLKSLLQPLLGASSEDQQKPLLLSAVQTALRDNFDAVLLALEKVVSENCAAILDKLLAASYASRQSHRERAAKPPFCDADRLPDSSFLDLLGSLYPRPDGMTPDQYRVYEDFASINMPDSSLHSQKIGDISSNRISGAIAGPNLLDMSTFHPPGVNPTGTLTVEGDPVLLQHNQALERMSLVMNELCKIVACSLLEGSSNLSSISVTTNFFPFLRQLTIIVIQSNDRANVCIHFARKILQSLFDQTSEKSALFKEMLLLALQTVQDISKKVLREVLEHVKTLLETEKKFNLKNFEVLTDLVKWRLISPFHLDEVLHRLLGDPNTAANSNLFVYCFTVVKATLIREPLPASHLFFPRANLPHTTETLRGSQYLLSLNETSAVLAEVYRQQVVDHCQAQLPSAIPVLARETVMLLFDECIRLSYHHQPAQVDKVYALFIAKIQQQGVLKTDEVQTVFFQVCIEAAVEAACYGSWDKKYEGSISHKPRLNGRPIEALARLMVVLVRMAGCDFKQTNKTTVMANLPVRVQLASKVLHTIVEVMRRDSALLTFRCESGQEKETLNCPPSTRDGAGEVGLALNQRAYYKLFLCLISDLLAPDQLFETIRPQLLTALANALHCLQPKILPGFTFAWLELLSQRQLLTALLRSQKVFISYFSLKSFSLPILKESSLFHMLLLDILEFTAPYLAAVQLNEPLRLLYREVMRLLLVLLHEFPDFLCINYLSLCDILPPSCVQMRNVILSAYPINVRLPNPFLPTLKADWLPELSQSPLISTSATLEILPDYLREKITGYMENKDASYLENLSEHLMTTDTTAGANYNVPVISALVLYVGLQALRPIKLKENSAPPIANCPSMGVFLHLATDLNSEGRYLLLSAIANHLRYPNKHTQYFSCVLLYLFTKASQEAVKEQIARVLVERLIVARPHPWGLLTTFIELIKNPQYDFWSHSFVFCSPKIKNLFESLQESVRHSFMFTQRAQNSLDSQKSKQPVTPLKRPPVDATS</sequence>
<dbReference type="EMBL" id="JALNTZ010002073">
    <property type="protein sequence ID" value="KAJ3620917.1"/>
    <property type="molecule type" value="Genomic_DNA"/>
</dbReference>
<evidence type="ECO:0000259" key="10">
    <source>
        <dbReference type="Pfam" id="PF16415"/>
    </source>
</evidence>
<dbReference type="GO" id="GO:0060090">
    <property type="term" value="F:molecular adaptor activity"/>
    <property type="evidence" value="ECO:0007669"/>
    <property type="project" value="TreeGrafter"/>
</dbReference>
<evidence type="ECO:0000259" key="11">
    <source>
        <dbReference type="Pfam" id="PF16417"/>
    </source>
</evidence>
<dbReference type="Gene3D" id="1.25.40.800">
    <property type="match status" value="1"/>
</dbReference>
<protein>
    <recommendedName>
        <fullName evidence="14">CCR4-NOT transcription complex subunit 1</fullName>
    </recommendedName>
</protein>
<evidence type="ECO:0000256" key="2">
    <source>
        <dbReference type="ARBA" id="ARBA00022491"/>
    </source>
</evidence>
<dbReference type="PANTHER" id="PTHR13162">
    <property type="entry name" value="CCR4-NOT TRANSCRIPTION COMPLEX"/>
    <property type="match status" value="1"/>
</dbReference>
<dbReference type="GO" id="GO:0000932">
    <property type="term" value="C:P-body"/>
    <property type="evidence" value="ECO:0007669"/>
    <property type="project" value="TreeGrafter"/>
</dbReference>